<protein>
    <submittedName>
        <fullName evidence="1">Uncharacterized protein</fullName>
    </submittedName>
</protein>
<dbReference type="Proteomes" id="UP000198914">
    <property type="component" value="Unassembled WGS sequence"/>
</dbReference>
<gene>
    <name evidence="1" type="ORF">SAMN05444004_10233</name>
</gene>
<proteinExistence type="predicted"/>
<dbReference type="STRING" id="1244108.SAMN05444004_10233"/>
<dbReference type="EMBL" id="FNPX01000002">
    <property type="protein sequence ID" value="SDY57337.1"/>
    <property type="molecule type" value="Genomic_DNA"/>
</dbReference>
<evidence type="ECO:0000313" key="1">
    <source>
        <dbReference type="EMBL" id="SDY57337.1"/>
    </source>
</evidence>
<organism evidence="1 2">
    <name type="scientific">Jannaschia faecimaris</name>
    <dbReference type="NCBI Taxonomy" id="1244108"/>
    <lineage>
        <taxon>Bacteria</taxon>
        <taxon>Pseudomonadati</taxon>
        <taxon>Pseudomonadota</taxon>
        <taxon>Alphaproteobacteria</taxon>
        <taxon>Rhodobacterales</taxon>
        <taxon>Roseobacteraceae</taxon>
        <taxon>Jannaschia</taxon>
    </lineage>
</organism>
<name>A0A1H3KYM8_9RHOB</name>
<accession>A0A1H3KYM8</accession>
<keyword evidence="2" id="KW-1185">Reference proteome</keyword>
<sequence length="189" mass="21043">MFDRGTSRSDRQLRAQIAALVMISLRWGRPSAVWISSRPADPDGLEKVYETLTCSDDASFMRFTEVRRIDDSLEVIWSYATDGQPAMTRERLDEYLNQIPRLDDNQRVTLVEAYTYDRPFFNVGLEDRIIPSFVPISQRYAARLAFAPGNETDPGDGSVIANDTDCGPSVTEVNGLPLIGAGNCEAEGT</sequence>
<evidence type="ECO:0000313" key="2">
    <source>
        <dbReference type="Proteomes" id="UP000198914"/>
    </source>
</evidence>
<dbReference type="AlphaFoldDB" id="A0A1H3KYM8"/>
<reference evidence="2" key="1">
    <citation type="submission" date="2016-10" db="EMBL/GenBank/DDBJ databases">
        <authorList>
            <person name="Varghese N."/>
            <person name="Submissions S."/>
        </authorList>
    </citation>
    <scope>NUCLEOTIDE SEQUENCE [LARGE SCALE GENOMIC DNA]</scope>
    <source>
        <strain evidence="2">DSM 100420</strain>
    </source>
</reference>